<organism evidence="4 5">
    <name type="scientific">Streptomyces racemochromogenes</name>
    <dbReference type="NCBI Taxonomy" id="67353"/>
    <lineage>
        <taxon>Bacteria</taxon>
        <taxon>Bacillati</taxon>
        <taxon>Actinomycetota</taxon>
        <taxon>Actinomycetes</taxon>
        <taxon>Kitasatosporales</taxon>
        <taxon>Streptomycetaceae</taxon>
        <taxon>Streptomyces</taxon>
    </lineage>
</organism>
<dbReference type="Pfam" id="PF14016">
    <property type="entry name" value="DUF4232"/>
    <property type="match status" value="1"/>
</dbReference>
<evidence type="ECO:0000313" key="4">
    <source>
        <dbReference type="EMBL" id="MFH7596802.1"/>
    </source>
</evidence>
<dbReference type="RefSeq" id="WP_395510616.1">
    <property type="nucleotide sequence ID" value="NZ_JBBDHD010000038.1"/>
</dbReference>
<accession>A0ABW7PG12</accession>
<feature type="chain" id="PRO_5046127378" evidence="2">
    <location>
        <begin position="25"/>
        <end position="244"/>
    </location>
</feature>
<gene>
    <name evidence="4" type="ORF">WDV06_17130</name>
</gene>
<evidence type="ECO:0000256" key="2">
    <source>
        <dbReference type="SAM" id="SignalP"/>
    </source>
</evidence>
<sequence length="244" mass="23010">MQYTSSLRRTATALAAAAAATALMTGCGPTGDTGAGAATPSSPPAASGPAPATATGGTGGSGATGGSSTGGAGGSSTGGATGGGGAKPTPSAPGGGGKVKACTTEDVEVSPAHLADVRPTGTGTGAVVVSVTSRAHCTLQGFPQVAGAGNGSPDKNLPLATTNSGTAAPVVLTPGARAWTKLTFVNVQGEADGYCVSGSTPVVFPSLVIRVPGAGAHQIGMDDGQFAECDNKVTVTPFSLTKPS</sequence>
<feature type="compositionally biased region" description="Gly residues" evidence="1">
    <location>
        <begin position="56"/>
        <end position="86"/>
    </location>
</feature>
<evidence type="ECO:0000259" key="3">
    <source>
        <dbReference type="Pfam" id="PF14016"/>
    </source>
</evidence>
<dbReference type="Proteomes" id="UP001610631">
    <property type="component" value="Unassembled WGS sequence"/>
</dbReference>
<keyword evidence="5" id="KW-1185">Reference proteome</keyword>
<protein>
    <submittedName>
        <fullName evidence="4">DUF4232 domain-containing protein</fullName>
    </submittedName>
</protein>
<proteinExistence type="predicted"/>
<evidence type="ECO:0000256" key="1">
    <source>
        <dbReference type="SAM" id="MobiDB-lite"/>
    </source>
</evidence>
<keyword evidence="2" id="KW-0732">Signal</keyword>
<feature type="compositionally biased region" description="Low complexity" evidence="1">
    <location>
        <begin position="35"/>
        <end position="55"/>
    </location>
</feature>
<feature type="region of interest" description="Disordered" evidence="1">
    <location>
        <begin position="33"/>
        <end position="101"/>
    </location>
</feature>
<name>A0ABW7PG12_9ACTN</name>
<reference evidence="4 5" key="1">
    <citation type="submission" date="2024-03" db="EMBL/GenBank/DDBJ databases">
        <title>Whole genome sequencing of Streptomyces racemochromogenes, to identify antimicrobial biosynthetic gene clusters.</title>
        <authorList>
            <person name="Suryawanshi P."/>
            <person name="Krishnaraj P.U."/>
            <person name="Arun Y.P."/>
            <person name="Suryawanshi M.P."/>
            <person name="Rakshit O."/>
        </authorList>
    </citation>
    <scope>NUCLEOTIDE SEQUENCE [LARGE SCALE GENOMIC DNA]</scope>
    <source>
        <strain evidence="4 5">AUDT626</strain>
    </source>
</reference>
<evidence type="ECO:0000313" key="5">
    <source>
        <dbReference type="Proteomes" id="UP001610631"/>
    </source>
</evidence>
<dbReference type="EMBL" id="JBBDHD010000038">
    <property type="protein sequence ID" value="MFH7596802.1"/>
    <property type="molecule type" value="Genomic_DNA"/>
</dbReference>
<feature type="signal peptide" evidence="2">
    <location>
        <begin position="1"/>
        <end position="24"/>
    </location>
</feature>
<feature type="domain" description="DUF4232" evidence="3">
    <location>
        <begin position="102"/>
        <end position="238"/>
    </location>
</feature>
<dbReference type="InterPro" id="IPR025326">
    <property type="entry name" value="DUF4232"/>
</dbReference>
<comment type="caution">
    <text evidence="4">The sequence shown here is derived from an EMBL/GenBank/DDBJ whole genome shotgun (WGS) entry which is preliminary data.</text>
</comment>